<keyword evidence="2" id="KW-1133">Transmembrane helix</keyword>
<feature type="transmembrane region" description="Helical" evidence="2">
    <location>
        <begin position="20"/>
        <end position="40"/>
    </location>
</feature>
<dbReference type="EMBL" id="CP012673">
    <property type="protein sequence ID" value="AUX44097.1"/>
    <property type="molecule type" value="Genomic_DNA"/>
</dbReference>
<accession>A0A2L0EXR5</accession>
<keyword evidence="2" id="KW-0812">Transmembrane</keyword>
<reference evidence="3 4" key="1">
    <citation type="submission" date="2015-09" db="EMBL/GenBank/DDBJ databases">
        <title>Sorangium comparison.</title>
        <authorList>
            <person name="Zaburannyi N."/>
            <person name="Bunk B."/>
            <person name="Overmann J."/>
            <person name="Mueller R."/>
        </authorList>
    </citation>
    <scope>NUCLEOTIDE SEQUENCE [LARGE SCALE GENOMIC DNA]</scope>
    <source>
        <strain evidence="3 4">So ce26</strain>
    </source>
</reference>
<feature type="compositionally biased region" description="Low complexity" evidence="1">
    <location>
        <begin position="54"/>
        <end position="97"/>
    </location>
</feature>
<evidence type="ECO:0000256" key="1">
    <source>
        <dbReference type="SAM" id="MobiDB-lite"/>
    </source>
</evidence>
<dbReference type="OrthoDB" id="5517412at2"/>
<dbReference type="RefSeq" id="WP_159397348.1">
    <property type="nucleotide sequence ID" value="NZ_CP012673.1"/>
</dbReference>
<gene>
    <name evidence="3" type="ORF">SOCE26_055570</name>
</gene>
<sequence>MSGSGNHVGESGLSRPKAAAPMAALGLLAATGIVCGAVALRNPATVTALERNASVAPGPATAASSPSSGPRGDKGAASAPAPAAAASAPAGAPAGTEPEPPPKAEPARAQPAEIERAQATGSAALGTLAERYPDDPVVLRELALAQAREKASTAALLTAKRLFEIAPEETGNDELRQFILRAANGAPDIAVTALDLMAKHMGSRGPDLLYEVVTAPRFGDYPRDSASKLLIESSVRQLASPALIIADDLRRVTGCPTKPLIARAREEGDLRALHYIKQLLAPYRCGTFRTRNCIRCGGMHKDLRAAASAIEKRKNDKAAAAPAASSAAP</sequence>
<protein>
    <submittedName>
        <fullName evidence="3">Uncharacterized protein</fullName>
    </submittedName>
</protein>
<name>A0A2L0EXR5_SORCE</name>
<proteinExistence type="predicted"/>
<evidence type="ECO:0000313" key="4">
    <source>
        <dbReference type="Proteomes" id="UP000238348"/>
    </source>
</evidence>
<feature type="region of interest" description="Disordered" evidence="1">
    <location>
        <begin position="54"/>
        <end position="113"/>
    </location>
</feature>
<keyword evidence="2" id="KW-0472">Membrane</keyword>
<organism evidence="3 4">
    <name type="scientific">Sorangium cellulosum</name>
    <name type="common">Polyangium cellulosum</name>
    <dbReference type="NCBI Taxonomy" id="56"/>
    <lineage>
        <taxon>Bacteria</taxon>
        <taxon>Pseudomonadati</taxon>
        <taxon>Myxococcota</taxon>
        <taxon>Polyangia</taxon>
        <taxon>Polyangiales</taxon>
        <taxon>Polyangiaceae</taxon>
        <taxon>Sorangium</taxon>
    </lineage>
</organism>
<evidence type="ECO:0000256" key="2">
    <source>
        <dbReference type="SAM" id="Phobius"/>
    </source>
</evidence>
<dbReference type="AlphaFoldDB" id="A0A2L0EXR5"/>
<evidence type="ECO:0000313" key="3">
    <source>
        <dbReference type="EMBL" id="AUX44097.1"/>
    </source>
</evidence>
<dbReference type="Proteomes" id="UP000238348">
    <property type="component" value="Chromosome"/>
</dbReference>